<dbReference type="Gene3D" id="6.10.340.10">
    <property type="match status" value="1"/>
</dbReference>
<dbReference type="PANTHER" id="PTHR45436">
    <property type="entry name" value="SENSOR HISTIDINE KINASE YKOH"/>
    <property type="match status" value="1"/>
</dbReference>
<dbReference type="SMART" id="SM00388">
    <property type="entry name" value="HisKA"/>
    <property type="match status" value="1"/>
</dbReference>
<evidence type="ECO:0000256" key="1">
    <source>
        <dbReference type="ARBA" id="ARBA00000085"/>
    </source>
</evidence>
<dbReference type="RefSeq" id="WP_232506470.1">
    <property type="nucleotide sequence ID" value="NZ_FOFA01000008.1"/>
</dbReference>
<dbReference type="PROSITE" id="PS50885">
    <property type="entry name" value="HAMP"/>
    <property type="match status" value="1"/>
</dbReference>
<evidence type="ECO:0000256" key="5">
    <source>
        <dbReference type="ARBA" id="ARBA00022679"/>
    </source>
</evidence>
<feature type="domain" description="HAMP" evidence="13">
    <location>
        <begin position="205"/>
        <end position="267"/>
    </location>
</feature>
<gene>
    <name evidence="14" type="ORF">SAMN05421756_108109</name>
</gene>
<feature type="domain" description="Histidine kinase" evidence="12">
    <location>
        <begin position="282"/>
        <end position="501"/>
    </location>
</feature>
<dbReference type="Proteomes" id="UP000198504">
    <property type="component" value="Unassembled WGS sequence"/>
</dbReference>
<dbReference type="Gene3D" id="1.10.287.130">
    <property type="match status" value="1"/>
</dbReference>
<dbReference type="PANTHER" id="PTHR45436:SF5">
    <property type="entry name" value="SENSOR HISTIDINE KINASE TRCS"/>
    <property type="match status" value="1"/>
</dbReference>
<dbReference type="CDD" id="cd00075">
    <property type="entry name" value="HATPase"/>
    <property type="match status" value="1"/>
</dbReference>
<evidence type="ECO:0000256" key="9">
    <source>
        <dbReference type="ARBA" id="ARBA00023012"/>
    </source>
</evidence>
<dbReference type="SUPFAM" id="SSF55874">
    <property type="entry name" value="ATPase domain of HSP90 chaperone/DNA topoisomerase II/histidine kinase"/>
    <property type="match status" value="1"/>
</dbReference>
<dbReference type="InterPro" id="IPR036890">
    <property type="entry name" value="HATPase_C_sf"/>
</dbReference>
<accession>A0A1H9L1B0</accession>
<dbReference type="GO" id="GO:0005886">
    <property type="term" value="C:plasma membrane"/>
    <property type="evidence" value="ECO:0007669"/>
    <property type="project" value="UniProtKB-SubCell"/>
</dbReference>
<keyword evidence="10 11" id="KW-0472">Membrane</keyword>
<dbReference type="CDD" id="cd06225">
    <property type="entry name" value="HAMP"/>
    <property type="match status" value="1"/>
</dbReference>
<dbReference type="InterPro" id="IPR003660">
    <property type="entry name" value="HAMP_dom"/>
</dbReference>
<dbReference type="STRING" id="1036181.SAMN05421756_108109"/>
<evidence type="ECO:0000256" key="7">
    <source>
        <dbReference type="ARBA" id="ARBA00022777"/>
    </source>
</evidence>
<dbReference type="InterPro" id="IPR004358">
    <property type="entry name" value="Sig_transdc_His_kin-like_C"/>
</dbReference>
<keyword evidence="7 14" id="KW-0418">Kinase</keyword>
<comment type="subcellular location">
    <subcellularLocation>
        <location evidence="2">Cell membrane</location>
    </subcellularLocation>
</comment>
<keyword evidence="9" id="KW-0902">Two-component regulatory system</keyword>
<dbReference type="SMART" id="SM00387">
    <property type="entry name" value="HATPase_c"/>
    <property type="match status" value="1"/>
</dbReference>
<keyword evidence="6 11" id="KW-0812">Transmembrane</keyword>
<evidence type="ECO:0000256" key="11">
    <source>
        <dbReference type="SAM" id="Phobius"/>
    </source>
</evidence>
<dbReference type="EC" id="2.7.13.3" evidence="3"/>
<name>A0A1H9L1B0_9ACTN</name>
<dbReference type="Pfam" id="PF00512">
    <property type="entry name" value="HisKA"/>
    <property type="match status" value="1"/>
</dbReference>
<dbReference type="SMART" id="SM00304">
    <property type="entry name" value="HAMP"/>
    <property type="match status" value="1"/>
</dbReference>
<feature type="transmembrane region" description="Helical" evidence="11">
    <location>
        <begin position="22"/>
        <end position="44"/>
    </location>
</feature>
<dbReference type="Pfam" id="PF02518">
    <property type="entry name" value="HATPase_c"/>
    <property type="match status" value="1"/>
</dbReference>
<evidence type="ECO:0000259" key="12">
    <source>
        <dbReference type="PROSITE" id="PS50109"/>
    </source>
</evidence>
<comment type="catalytic activity">
    <reaction evidence="1">
        <text>ATP + protein L-histidine = ADP + protein N-phospho-L-histidine.</text>
        <dbReference type="EC" id="2.7.13.3"/>
    </reaction>
</comment>
<evidence type="ECO:0000256" key="2">
    <source>
        <dbReference type="ARBA" id="ARBA00004236"/>
    </source>
</evidence>
<keyword evidence="15" id="KW-1185">Reference proteome</keyword>
<dbReference type="InterPro" id="IPR003661">
    <property type="entry name" value="HisK_dim/P_dom"/>
</dbReference>
<dbReference type="InterPro" id="IPR036097">
    <property type="entry name" value="HisK_dim/P_sf"/>
</dbReference>
<sequence length="515" mass="54576">MAGTQAMAPLEPFGRGTLGRRLVIRVTALVALTAILISTFTALATRELLLQQLDRQVDSVAGRLRAGPPNGRPGDSAGLVQLGNPQDSIFAGFADDGRSTSGIARNGGSGRPASLPDSVVVQLGQLQVTDHKQSVELAGLGRYRVVTYETELYVVNTNETVSGRAVVGVPLRDVDRLMANVVGLEALLSLLAIVGAVAVSRTVVRRSLRPLNRVAATAQQVSQLPLDRGEVALAVRVPPEDADPRSEVGRVGQAFNHMLNNVEDALAARQASETKVRQFVADASHELRNPLAAIRGYAELTRRERDTMSENAAFALNRVEAEAERMSYLVEDLLLLARLDSGPDVDVRPVDLSEVVINAVSDARAAGPEHVWQLDLPSEPVVALGDRFRLHQVVANLLANARTHTPTGTQVRASVAVHGTDAVIVVADTGPGIPEDIRSRVFERFTRAEVSRVRTPGAATGRSTGLGLAIVAAVVEAHHGSVGVRSEPGRTEFTVTLPLAPADNAFAGRPTAGVA</sequence>
<dbReference type="AlphaFoldDB" id="A0A1H9L1B0"/>
<keyword evidence="4" id="KW-0597">Phosphoprotein</keyword>
<dbReference type="InterPro" id="IPR050428">
    <property type="entry name" value="TCS_sensor_his_kinase"/>
</dbReference>
<dbReference type="InterPro" id="IPR003594">
    <property type="entry name" value="HATPase_dom"/>
</dbReference>
<evidence type="ECO:0000313" key="14">
    <source>
        <dbReference type="EMBL" id="SER05234.1"/>
    </source>
</evidence>
<dbReference type="PROSITE" id="PS50109">
    <property type="entry name" value="HIS_KIN"/>
    <property type="match status" value="1"/>
</dbReference>
<dbReference type="FunFam" id="1.10.287.130:FF:000001">
    <property type="entry name" value="Two-component sensor histidine kinase"/>
    <property type="match status" value="1"/>
</dbReference>
<dbReference type="SUPFAM" id="SSF47384">
    <property type="entry name" value="Homodimeric domain of signal transducing histidine kinase"/>
    <property type="match status" value="1"/>
</dbReference>
<evidence type="ECO:0000256" key="6">
    <source>
        <dbReference type="ARBA" id="ARBA00022692"/>
    </source>
</evidence>
<evidence type="ECO:0000256" key="4">
    <source>
        <dbReference type="ARBA" id="ARBA00022553"/>
    </source>
</evidence>
<protein>
    <recommendedName>
        <fullName evidence="3">histidine kinase</fullName>
        <ecNumber evidence="3">2.7.13.3</ecNumber>
    </recommendedName>
</protein>
<dbReference type="Gene3D" id="3.30.565.10">
    <property type="entry name" value="Histidine kinase-like ATPase, C-terminal domain"/>
    <property type="match status" value="1"/>
</dbReference>
<reference evidence="15" key="1">
    <citation type="submission" date="2016-10" db="EMBL/GenBank/DDBJ databases">
        <authorList>
            <person name="Varghese N."/>
            <person name="Submissions S."/>
        </authorList>
    </citation>
    <scope>NUCLEOTIDE SEQUENCE [LARGE SCALE GENOMIC DNA]</scope>
    <source>
        <strain evidence="15">CGMCC 4.6856</strain>
    </source>
</reference>
<dbReference type="GO" id="GO:0000155">
    <property type="term" value="F:phosphorelay sensor kinase activity"/>
    <property type="evidence" value="ECO:0007669"/>
    <property type="project" value="InterPro"/>
</dbReference>
<dbReference type="PRINTS" id="PR00344">
    <property type="entry name" value="BCTRLSENSOR"/>
</dbReference>
<dbReference type="EMBL" id="FOFA01000008">
    <property type="protein sequence ID" value="SER05234.1"/>
    <property type="molecule type" value="Genomic_DNA"/>
</dbReference>
<evidence type="ECO:0000256" key="10">
    <source>
        <dbReference type="ARBA" id="ARBA00023136"/>
    </source>
</evidence>
<organism evidence="14 15">
    <name type="scientific">Microlunatus flavus</name>
    <dbReference type="NCBI Taxonomy" id="1036181"/>
    <lineage>
        <taxon>Bacteria</taxon>
        <taxon>Bacillati</taxon>
        <taxon>Actinomycetota</taxon>
        <taxon>Actinomycetes</taxon>
        <taxon>Propionibacteriales</taxon>
        <taxon>Propionibacteriaceae</taxon>
        <taxon>Microlunatus</taxon>
    </lineage>
</organism>
<keyword evidence="8 11" id="KW-1133">Transmembrane helix</keyword>
<evidence type="ECO:0000313" key="15">
    <source>
        <dbReference type="Proteomes" id="UP000198504"/>
    </source>
</evidence>
<evidence type="ECO:0000256" key="8">
    <source>
        <dbReference type="ARBA" id="ARBA00022989"/>
    </source>
</evidence>
<dbReference type="Pfam" id="PF00672">
    <property type="entry name" value="HAMP"/>
    <property type="match status" value="1"/>
</dbReference>
<evidence type="ECO:0000259" key="13">
    <source>
        <dbReference type="PROSITE" id="PS50885"/>
    </source>
</evidence>
<dbReference type="CDD" id="cd00082">
    <property type="entry name" value="HisKA"/>
    <property type="match status" value="1"/>
</dbReference>
<proteinExistence type="predicted"/>
<keyword evidence="5" id="KW-0808">Transferase</keyword>
<dbReference type="InterPro" id="IPR005467">
    <property type="entry name" value="His_kinase_dom"/>
</dbReference>
<evidence type="ECO:0000256" key="3">
    <source>
        <dbReference type="ARBA" id="ARBA00012438"/>
    </source>
</evidence>